<dbReference type="GO" id="GO:0007157">
    <property type="term" value="P:heterophilic cell-cell adhesion via plasma membrane cell adhesion molecules"/>
    <property type="evidence" value="ECO:0007669"/>
    <property type="project" value="TreeGrafter"/>
</dbReference>
<comment type="similarity">
    <text evidence="3">Belongs to the nectin family.</text>
</comment>
<dbReference type="PANTHER" id="PTHR23277:SF11">
    <property type="entry name" value="NECTIN-4"/>
    <property type="match status" value="1"/>
</dbReference>
<keyword evidence="6 16" id="KW-0732">Signal</keyword>
<feature type="chain" id="PRO_5043496428" description="Ig-like domain-containing protein" evidence="16">
    <location>
        <begin position="23"/>
        <end position="526"/>
    </location>
</feature>
<feature type="compositionally biased region" description="Basic and acidic residues" evidence="14">
    <location>
        <begin position="473"/>
        <end position="488"/>
    </location>
</feature>
<dbReference type="SUPFAM" id="SSF48726">
    <property type="entry name" value="Immunoglobulin"/>
    <property type="match status" value="2"/>
</dbReference>
<evidence type="ECO:0000256" key="6">
    <source>
        <dbReference type="ARBA" id="ARBA00022729"/>
    </source>
</evidence>
<keyword evidence="5 15" id="KW-0812">Transmembrane</keyword>
<feature type="compositionally biased region" description="Acidic residues" evidence="14">
    <location>
        <begin position="457"/>
        <end position="472"/>
    </location>
</feature>
<evidence type="ECO:0000256" key="12">
    <source>
        <dbReference type="ARBA" id="ARBA00023157"/>
    </source>
</evidence>
<sequence>MDFSGAPWTIVLLLLSFEGCLSGVVKTEDSITAVLGLDVELPCYYHAKGAEKVSQVAWSKRTSSGQYEAIVVLNTEYGAYVESPYKDRVKEQSPMVPEDGSIILKNAVQADEGIYQCRFNTFPAGNFEASLKLTVLVPPLPSLNPGLQLTEGQGKTLAASCTAEGNPVPRLSWETEVKGENITRTAVHPRSVSVTSEYYLVPHQHMNGKTLTCIISHPGLQEEKRITHVLRVGYLSDASLLGQEEDWYVGRVGASLKCVIEGHPKPDFNWTRVNGTLPQGVKAEGNTLIFQTPLSFEDGGIYICQASNGIATRQTRASISIAGSETQKFSLVSVSVISVAVIAGVLLAILLVAMILVSRYHKRKTRQLSVKIEELSVLSRENSRRRLNSASASVDRRSQTEETLPMRTGNHPDSLRDMSISSMMGEEADHRSYSTLTTVREIETQTELLASAAPSEDVQEGEEEHGQDEEQKEDSQEEKGERDLHGSIENHSSIKQAMDHFYPENGTLRIKPTANGIYINGRGHLV</sequence>
<dbReference type="InterPro" id="IPR036179">
    <property type="entry name" value="Ig-like_dom_sf"/>
</dbReference>
<dbReference type="InterPro" id="IPR013106">
    <property type="entry name" value="Ig_V-set"/>
</dbReference>
<evidence type="ECO:0000256" key="16">
    <source>
        <dbReference type="SAM" id="SignalP"/>
    </source>
</evidence>
<evidence type="ECO:0000313" key="18">
    <source>
        <dbReference type="EMBL" id="KAJ1080836.1"/>
    </source>
</evidence>
<evidence type="ECO:0000256" key="1">
    <source>
        <dbReference type="ARBA" id="ARBA00004251"/>
    </source>
</evidence>
<dbReference type="FunFam" id="2.60.40.10:FF:000304">
    <property type="entry name" value="Nectin cell adhesion molecule 1"/>
    <property type="match status" value="1"/>
</dbReference>
<accession>A0AAV7KNG5</accession>
<dbReference type="GO" id="GO:0007156">
    <property type="term" value="P:homophilic cell adhesion via plasma membrane adhesion molecules"/>
    <property type="evidence" value="ECO:0007669"/>
    <property type="project" value="TreeGrafter"/>
</dbReference>
<evidence type="ECO:0000256" key="4">
    <source>
        <dbReference type="ARBA" id="ARBA00022475"/>
    </source>
</evidence>
<dbReference type="AlphaFoldDB" id="A0AAV7KNG5"/>
<evidence type="ECO:0000256" key="10">
    <source>
        <dbReference type="ARBA" id="ARBA00022989"/>
    </source>
</evidence>
<evidence type="ECO:0000256" key="15">
    <source>
        <dbReference type="SAM" id="Phobius"/>
    </source>
</evidence>
<evidence type="ECO:0000256" key="2">
    <source>
        <dbReference type="ARBA" id="ARBA00004536"/>
    </source>
</evidence>
<protein>
    <recommendedName>
        <fullName evidence="17">Ig-like domain-containing protein</fullName>
    </recommendedName>
</protein>
<keyword evidence="8" id="KW-0130">Cell adhesion</keyword>
<dbReference type="InterPro" id="IPR003598">
    <property type="entry name" value="Ig_sub2"/>
</dbReference>
<feature type="domain" description="Ig-like" evidence="17">
    <location>
        <begin position="250"/>
        <end position="320"/>
    </location>
</feature>
<evidence type="ECO:0000256" key="14">
    <source>
        <dbReference type="SAM" id="MobiDB-lite"/>
    </source>
</evidence>
<dbReference type="InterPro" id="IPR013162">
    <property type="entry name" value="CD80_C2-set"/>
</dbReference>
<dbReference type="InterPro" id="IPR013783">
    <property type="entry name" value="Ig-like_fold"/>
</dbReference>
<organism evidence="18 19">
    <name type="scientific">Pleurodeles waltl</name>
    <name type="common">Iberian ribbed newt</name>
    <dbReference type="NCBI Taxonomy" id="8319"/>
    <lineage>
        <taxon>Eukaryota</taxon>
        <taxon>Metazoa</taxon>
        <taxon>Chordata</taxon>
        <taxon>Craniata</taxon>
        <taxon>Vertebrata</taxon>
        <taxon>Euteleostomi</taxon>
        <taxon>Amphibia</taxon>
        <taxon>Batrachia</taxon>
        <taxon>Caudata</taxon>
        <taxon>Salamandroidea</taxon>
        <taxon>Salamandridae</taxon>
        <taxon>Pleurodelinae</taxon>
        <taxon>Pleurodeles</taxon>
    </lineage>
</organism>
<dbReference type="Pfam" id="PF08205">
    <property type="entry name" value="C2-set_2"/>
    <property type="match status" value="1"/>
</dbReference>
<evidence type="ECO:0000256" key="9">
    <source>
        <dbReference type="ARBA" id="ARBA00022949"/>
    </source>
</evidence>
<feature type="domain" description="Ig-like" evidence="17">
    <location>
        <begin position="138"/>
        <end position="227"/>
    </location>
</feature>
<feature type="transmembrane region" description="Helical" evidence="15">
    <location>
        <begin position="329"/>
        <end position="357"/>
    </location>
</feature>
<dbReference type="Gene3D" id="2.60.40.10">
    <property type="entry name" value="Immunoglobulins"/>
    <property type="match status" value="3"/>
</dbReference>
<dbReference type="GO" id="GO:0005886">
    <property type="term" value="C:plasma membrane"/>
    <property type="evidence" value="ECO:0007669"/>
    <property type="project" value="UniProtKB-SubCell"/>
</dbReference>
<feature type="signal peptide" evidence="16">
    <location>
        <begin position="1"/>
        <end position="22"/>
    </location>
</feature>
<dbReference type="PANTHER" id="PTHR23277">
    <property type="entry name" value="NECTIN-RELATED"/>
    <property type="match status" value="1"/>
</dbReference>
<gene>
    <name evidence="18" type="ORF">NDU88_001025</name>
</gene>
<reference evidence="18" key="1">
    <citation type="journal article" date="2022" name="bioRxiv">
        <title>Sequencing and chromosome-scale assembly of the giantPleurodeles waltlgenome.</title>
        <authorList>
            <person name="Brown T."/>
            <person name="Elewa A."/>
            <person name="Iarovenko S."/>
            <person name="Subramanian E."/>
            <person name="Araus A.J."/>
            <person name="Petzold A."/>
            <person name="Susuki M."/>
            <person name="Suzuki K.-i.T."/>
            <person name="Hayashi T."/>
            <person name="Toyoda A."/>
            <person name="Oliveira C."/>
            <person name="Osipova E."/>
            <person name="Leigh N.D."/>
            <person name="Simon A."/>
            <person name="Yun M.H."/>
        </authorList>
    </citation>
    <scope>NUCLEOTIDE SEQUENCE</scope>
    <source>
        <strain evidence="18">20211129_DDA</strain>
        <tissue evidence="18">Liver</tissue>
    </source>
</reference>
<dbReference type="EMBL" id="JANPWB010000016">
    <property type="protein sequence ID" value="KAJ1080836.1"/>
    <property type="molecule type" value="Genomic_DNA"/>
</dbReference>
<keyword evidence="7" id="KW-0677">Repeat</keyword>
<dbReference type="InterPro" id="IPR003599">
    <property type="entry name" value="Ig_sub"/>
</dbReference>
<dbReference type="Proteomes" id="UP001066276">
    <property type="component" value="Chromosome 12"/>
</dbReference>
<evidence type="ECO:0000256" key="3">
    <source>
        <dbReference type="ARBA" id="ARBA00007810"/>
    </source>
</evidence>
<dbReference type="InterPro" id="IPR007110">
    <property type="entry name" value="Ig-like_dom"/>
</dbReference>
<dbReference type="GO" id="GO:0005912">
    <property type="term" value="C:adherens junction"/>
    <property type="evidence" value="ECO:0007669"/>
    <property type="project" value="UniProtKB-SubCell"/>
</dbReference>
<evidence type="ECO:0000256" key="13">
    <source>
        <dbReference type="ARBA" id="ARBA00023180"/>
    </source>
</evidence>
<dbReference type="PROSITE" id="PS50835">
    <property type="entry name" value="IG_LIKE"/>
    <property type="match status" value="3"/>
</dbReference>
<dbReference type="Pfam" id="PF07686">
    <property type="entry name" value="V-set"/>
    <property type="match status" value="1"/>
</dbReference>
<dbReference type="SMART" id="SM00408">
    <property type="entry name" value="IGc2"/>
    <property type="match status" value="1"/>
</dbReference>
<keyword evidence="4" id="KW-1003">Cell membrane</keyword>
<keyword evidence="10 15" id="KW-1133">Transmembrane helix</keyword>
<keyword evidence="19" id="KW-1185">Reference proteome</keyword>
<keyword evidence="13" id="KW-0325">Glycoprotein</keyword>
<keyword evidence="9" id="KW-0965">Cell junction</keyword>
<keyword evidence="12" id="KW-1015">Disulfide bond</keyword>
<evidence type="ECO:0000256" key="7">
    <source>
        <dbReference type="ARBA" id="ARBA00022737"/>
    </source>
</evidence>
<evidence type="ECO:0000259" key="17">
    <source>
        <dbReference type="PROSITE" id="PS50835"/>
    </source>
</evidence>
<evidence type="ECO:0000256" key="5">
    <source>
        <dbReference type="ARBA" id="ARBA00022692"/>
    </source>
</evidence>
<comment type="subcellular location">
    <subcellularLocation>
        <location evidence="2">Cell junction</location>
        <location evidence="2">Adherens junction</location>
    </subcellularLocation>
    <subcellularLocation>
        <location evidence="1">Cell membrane</location>
        <topology evidence="1">Single-pass type I membrane protein</topology>
    </subcellularLocation>
</comment>
<evidence type="ECO:0000256" key="8">
    <source>
        <dbReference type="ARBA" id="ARBA00022889"/>
    </source>
</evidence>
<dbReference type="SMART" id="SM00409">
    <property type="entry name" value="IG"/>
    <property type="match status" value="2"/>
</dbReference>
<name>A0AAV7KNG5_PLEWA</name>
<keyword evidence="11 15" id="KW-0472">Membrane</keyword>
<evidence type="ECO:0000313" key="19">
    <source>
        <dbReference type="Proteomes" id="UP001066276"/>
    </source>
</evidence>
<dbReference type="Pfam" id="PF13927">
    <property type="entry name" value="Ig_3"/>
    <property type="match status" value="1"/>
</dbReference>
<feature type="region of interest" description="Disordered" evidence="14">
    <location>
        <begin position="386"/>
        <end position="418"/>
    </location>
</feature>
<feature type="domain" description="Ig-like" evidence="17">
    <location>
        <begin position="7"/>
        <end position="134"/>
    </location>
</feature>
<proteinExistence type="inferred from homology"/>
<feature type="region of interest" description="Disordered" evidence="14">
    <location>
        <begin position="451"/>
        <end position="500"/>
    </location>
</feature>
<dbReference type="InterPro" id="IPR051427">
    <property type="entry name" value="Nectin/Nectin-like"/>
</dbReference>
<evidence type="ECO:0000256" key="11">
    <source>
        <dbReference type="ARBA" id="ARBA00023136"/>
    </source>
</evidence>
<comment type="caution">
    <text evidence="18">The sequence shown here is derived from an EMBL/GenBank/DDBJ whole genome shotgun (WGS) entry which is preliminary data.</text>
</comment>